<dbReference type="Pfam" id="PF08238">
    <property type="entry name" value="Sel1"/>
    <property type="match status" value="5"/>
</dbReference>
<organism evidence="2 3">
    <name type="scientific">Arenimonas oryziterrae DSM 21050 = YC6267</name>
    <dbReference type="NCBI Taxonomy" id="1121015"/>
    <lineage>
        <taxon>Bacteria</taxon>
        <taxon>Pseudomonadati</taxon>
        <taxon>Pseudomonadota</taxon>
        <taxon>Gammaproteobacteria</taxon>
        <taxon>Lysobacterales</taxon>
        <taxon>Lysobacteraceae</taxon>
        <taxon>Arenimonas</taxon>
    </lineage>
</organism>
<dbReference type="Gene3D" id="1.25.40.10">
    <property type="entry name" value="Tetratricopeptide repeat domain"/>
    <property type="match status" value="1"/>
</dbReference>
<dbReference type="PATRIC" id="fig|1121015.4.peg.1468"/>
<sequence>MSVLSRSVPALALLLALAPCAALAQAPANKPSAAAAFDPAVQWQRFLDTADSKDVIASYAVVPKVVGTDWKADAAACAANHAELETSLATVPVGAAIRYAAFRCAEAEGDEAAAERHLKIFSAIARHALASASDDPGAAPIRVVVGRDIDALVFAAGLEVRYEFLEPSLGRYLIVRLATWDPETKLERHLRFDFLDTMTRVTRDPSAAYPSYRKQLSDAFIAELAKTQVLMGLDIATARAAIALPKAEDKVLRLRPLAERGGIQSTATWFGICYQQPFPGCGEGLVDALLPQAEAHHAIPMVLLALAYSEGIGVAKNEASAMTLIDAAEQQWGGGRASVAYAGYFLGLKQRPFSPALQTRLDRATALGNPLPLVLTINRQFATTRDFKIVPEQAAILMTHAKAGEATATALVGLDLYNKDRSPGYVEWLRKASEVGSAPSQSVYGSLFYFGQGVPKDQAQALHWWREAAAGGNTESMISLGHQAWRNKEWMPAAEWFRSAAIYGSAEGAMALASLYETGEKALDGDPKRAVEIYRSVATNHDSAEARRNLARMYLAGKGVEKDVAQARQFLLVDAEKDDRYSQVLLADAYINGDFGQVDEKEGERWFQRGLDAGDVQVMDTYALRLYYKKGDAASKARALTLWREVVRKQPEYGNNLAWALCTSPEAAVYGPAEGKQVTDKLGDPADLSPSTIDTVAACHAASGQFDRAVTLQEQAIAGMLEAEPDNASIAQMRERLAGYRSKKPYRETDRP</sequence>
<comment type="caution">
    <text evidence="2">The sequence shown here is derived from an EMBL/GenBank/DDBJ whole genome shotgun (WGS) entry which is preliminary data.</text>
</comment>
<keyword evidence="1" id="KW-0732">Signal</keyword>
<accession>A0A091BGT1</accession>
<dbReference type="InterPro" id="IPR011990">
    <property type="entry name" value="TPR-like_helical_dom_sf"/>
</dbReference>
<evidence type="ECO:0008006" key="4">
    <source>
        <dbReference type="Google" id="ProtNLM"/>
    </source>
</evidence>
<dbReference type="RefSeq" id="WP_022968445.1">
    <property type="nucleotide sequence ID" value="NZ_ATVD01000001.1"/>
</dbReference>
<dbReference type="SUPFAM" id="SSF81901">
    <property type="entry name" value="HCP-like"/>
    <property type="match status" value="2"/>
</dbReference>
<dbReference type="Proteomes" id="UP000029385">
    <property type="component" value="Unassembled WGS sequence"/>
</dbReference>
<dbReference type="eggNOG" id="COG0790">
    <property type="taxonomic scope" value="Bacteria"/>
</dbReference>
<dbReference type="InterPro" id="IPR006597">
    <property type="entry name" value="Sel1-like"/>
</dbReference>
<protein>
    <recommendedName>
        <fullName evidence="4">Sel1 repeat family protein</fullName>
    </recommendedName>
</protein>
<dbReference type="EMBL" id="AVCI01000005">
    <property type="protein sequence ID" value="KFN43580.1"/>
    <property type="molecule type" value="Genomic_DNA"/>
</dbReference>
<evidence type="ECO:0000256" key="1">
    <source>
        <dbReference type="SAM" id="SignalP"/>
    </source>
</evidence>
<name>A0A091BGT1_9GAMM</name>
<evidence type="ECO:0000313" key="2">
    <source>
        <dbReference type="EMBL" id="KFN43580.1"/>
    </source>
</evidence>
<gene>
    <name evidence="2" type="ORF">N789_09910</name>
</gene>
<keyword evidence="3" id="KW-1185">Reference proteome</keyword>
<feature type="chain" id="PRO_5001869787" description="Sel1 repeat family protein" evidence="1">
    <location>
        <begin position="25"/>
        <end position="752"/>
    </location>
</feature>
<dbReference type="SMART" id="SM00671">
    <property type="entry name" value="SEL1"/>
    <property type="match status" value="5"/>
</dbReference>
<dbReference type="AlphaFoldDB" id="A0A091BGT1"/>
<dbReference type="InterPro" id="IPR050767">
    <property type="entry name" value="Sel1_AlgK"/>
</dbReference>
<dbReference type="STRING" id="1121015.GCA_000420545_00794"/>
<dbReference type="PANTHER" id="PTHR11102">
    <property type="entry name" value="SEL-1-LIKE PROTEIN"/>
    <property type="match status" value="1"/>
</dbReference>
<proteinExistence type="predicted"/>
<feature type="signal peptide" evidence="1">
    <location>
        <begin position="1"/>
        <end position="24"/>
    </location>
</feature>
<evidence type="ECO:0000313" key="3">
    <source>
        <dbReference type="Proteomes" id="UP000029385"/>
    </source>
</evidence>
<dbReference type="PANTHER" id="PTHR11102:SF160">
    <property type="entry name" value="ERAD-ASSOCIATED E3 UBIQUITIN-PROTEIN LIGASE COMPONENT HRD3"/>
    <property type="match status" value="1"/>
</dbReference>
<reference evidence="2 3" key="1">
    <citation type="submission" date="2013-09" db="EMBL/GenBank/DDBJ databases">
        <title>Genome sequencing of Arenimonas oryziterrae.</title>
        <authorList>
            <person name="Chen F."/>
            <person name="Wang G."/>
        </authorList>
    </citation>
    <scope>NUCLEOTIDE SEQUENCE [LARGE SCALE GENOMIC DNA]</scope>
    <source>
        <strain evidence="2 3">YC6267</strain>
    </source>
</reference>